<dbReference type="PATRIC" id="fig|1134406.4.peg.2756"/>
<keyword evidence="10" id="KW-0119">Carbohydrate metabolism</keyword>
<dbReference type="FunFam" id="3.30.420.40:FF:000136">
    <property type="entry name" value="Putative fructokinase"/>
    <property type="match status" value="1"/>
</dbReference>
<evidence type="ECO:0000256" key="4">
    <source>
        <dbReference type="ARBA" id="ARBA00022723"/>
    </source>
</evidence>
<proteinExistence type="inferred from homology"/>
<evidence type="ECO:0000256" key="1">
    <source>
        <dbReference type="ARBA" id="ARBA00001946"/>
    </source>
</evidence>
<keyword evidence="8" id="KW-0067">ATP-binding</keyword>
<keyword evidence="14" id="KW-1185">Reference proteome</keyword>
<evidence type="ECO:0000313" key="14">
    <source>
        <dbReference type="Proteomes" id="UP000050417"/>
    </source>
</evidence>
<dbReference type="PANTHER" id="PTHR42742">
    <property type="entry name" value="TRANSCRIPTIONAL REPRESSOR MPRA"/>
    <property type="match status" value="1"/>
</dbReference>
<dbReference type="PROSITE" id="PS01125">
    <property type="entry name" value="ROK"/>
    <property type="match status" value="1"/>
</dbReference>
<evidence type="ECO:0000256" key="2">
    <source>
        <dbReference type="ARBA" id="ARBA00006479"/>
    </source>
</evidence>
<evidence type="ECO:0000256" key="7">
    <source>
        <dbReference type="ARBA" id="ARBA00022833"/>
    </source>
</evidence>
<dbReference type="GO" id="GO:0046872">
    <property type="term" value="F:metal ion binding"/>
    <property type="evidence" value="ECO:0007669"/>
    <property type="project" value="UniProtKB-KW"/>
</dbReference>
<dbReference type="CDD" id="cd24067">
    <property type="entry name" value="ASKHA_NBD_ROK_BsFRK-like"/>
    <property type="match status" value="1"/>
</dbReference>
<dbReference type="InterPro" id="IPR043129">
    <property type="entry name" value="ATPase_NBD"/>
</dbReference>
<dbReference type="FunFam" id="3.30.420.40:FF:000153">
    <property type="entry name" value="Putative fructokinase"/>
    <property type="match status" value="1"/>
</dbReference>
<keyword evidence="6 13" id="KW-0418">Kinase</keyword>
<name>A0A0P6XWF9_9CHLR</name>
<evidence type="ECO:0000256" key="5">
    <source>
        <dbReference type="ARBA" id="ARBA00022741"/>
    </source>
</evidence>
<keyword evidence="9" id="KW-0460">Magnesium</keyword>
<comment type="caution">
    <text evidence="13">The sequence shown here is derived from an EMBL/GenBank/DDBJ whole genome shotgun (WGS) entry which is preliminary data.</text>
</comment>
<dbReference type="RefSeq" id="WP_075061322.1">
    <property type="nucleotide sequence ID" value="NZ_LGCL01000009.1"/>
</dbReference>
<dbReference type="InterPro" id="IPR049874">
    <property type="entry name" value="ROK_cs"/>
</dbReference>
<comment type="similarity">
    <text evidence="2">Belongs to the ROK (NagC/XylR) family.</text>
</comment>
<dbReference type="EC" id="2.7.1.4" evidence="11"/>
<sequence>MDLFGGIEAGGTKFVCVAGSGPDDIRMEERFPTTSPVETIGKMVAFFQHAEKKLGKKFVSFGVASFGPVDLDTSSPTFGFITSTPKPGWKNTDLIGPLRKTFGVPVGFDTDVNGAAIGEGMWGAGKGLKHFIYITIGTGIGGGAVVDGKPLHGLIHPEMGHMLLPHDWDRDPFEGHCPYHGDCFEGMASGPALKARWGVSADGLPANHSAWDLEADYIASALQNLIAVLSPQRLILGGGVMQQEQLFPLIRGKLLEKMNNYFQSPAILNRMAEYVVPPGLGNQAGMLGALAMARNEIEK</sequence>
<dbReference type="Pfam" id="PF00480">
    <property type="entry name" value="ROK"/>
    <property type="match status" value="1"/>
</dbReference>
<dbReference type="OrthoDB" id="9783435at2"/>
<evidence type="ECO:0000313" key="13">
    <source>
        <dbReference type="EMBL" id="KPL79790.1"/>
    </source>
</evidence>
<accession>A0A0P6XWF9</accession>
<protein>
    <recommendedName>
        <fullName evidence="11">fructokinase</fullName>
        <ecNumber evidence="11">2.7.1.4</ecNumber>
    </recommendedName>
</protein>
<evidence type="ECO:0000256" key="11">
    <source>
        <dbReference type="ARBA" id="ARBA00038887"/>
    </source>
</evidence>
<comment type="cofactor">
    <cofactor evidence="1">
        <name>Mg(2+)</name>
        <dbReference type="ChEBI" id="CHEBI:18420"/>
    </cofactor>
</comment>
<gene>
    <name evidence="13" type="ORF">ADN00_02170</name>
</gene>
<comment type="catalytic activity">
    <reaction evidence="12">
        <text>D-fructose + ATP = D-fructose 6-phosphate + ADP + H(+)</text>
        <dbReference type="Rhea" id="RHEA:16125"/>
        <dbReference type="ChEBI" id="CHEBI:15378"/>
        <dbReference type="ChEBI" id="CHEBI:30616"/>
        <dbReference type="ChEBI" id="CHEBI:37721"/>
        <dbReference type="ChEBI" id="CHEBI:61527"/>
        <dbReference type="ChEBI" id="CHEBI:456216"/>
        <dbReference type="EC" id="2.7.1.4"/>
    </reaction>
</comment>
<evidence type="ECO:0000256" key="12">
    <source>
        <dbReference type="ARBA" id="ARBA00048451"/>
    </source>
</evidence>
<dbReference type="InterPro" id="IPR000600">
    <property type="entry name" value="ROK"/>
</dbReference>
<dbReference type="STRING" id="1134406.ADN00_02170"/>
<dbReference type="Gene3D" id="3.30.420.40">
    <property type="match status" value="2"/>
</dbReference>
<dbReference type="EMBL" id="LGCL01000009">
    <property type="protein sequence ID" value="KPL79790.1"/>
    <property type="molecule type" value="Genomic_DNA"/>
</dbReference>
<dbReference type="GO" id="GO:0005524">
    <property type="term" value="F:ATP binding"/>
    <property type="evidence" value="ECO:0007669"/>
    <property type="project" value="UniProtKB-KW"/>
</dbReference>
<dbReference type="GO" id="GO:0008865">
    <property type="term" value="F:fructokinase activity"/>
    <property type="evidence" value="ECO:0007669"/>
    <property type="project" value="UniProtKB-EC"/>
</dbReference>
<evidence type="ECO:0000256" key="6">
    <source>
        <dbReference type="ARBA" id="ARBA00022777"/>
    </source>
</evidence>
<organism evidence="13 14">
    <name type="scientific">Ornatilinea apprima</name>
    <dbReference type="NCBI Taxonomy" id="1134406"/>
    <lineage>
        <taxon>Bacteria</taxon>
        <taxon>Bacillati</taxon>
        <taxon>Chloroflexota</taxon>
        <taxon>Anaerolineae</taxon>
        <taxon>Anaerolineales</taxon>
        <taxon>Anaerolineaceae</taxon>
        <taxon>Ornatilinea</taxon>
    </lineage>
</organism>
<dbReference type="InterPro" id="IPR051804">
    <property type="entry name" value="Carb_Metab_Reg_Kinase/Isom"/>
</dbReference>
<evidence type="ECO:0000256" key="3">
    <source>
        <dbReference type="ARBA" id="ARBA00022679"/>
    </source>
</evidence>
<evidence type="ECO:0000256" key="8">
    <source>
        <dbReference type="ARBA" id="ARBA00022840"/>
    </source>
</evidence>
<keyword evidence="4" id="KW-0479">Metal-binding</keyword>
<evidence type="ECO:0000256" key="9">
    <source>
        <dbReference type="ARBA" id="ARBA00022842"/>
    </source>
</evidence>
<dbReference type="SUPFAM" id="SSF53067">
    <property type="entry name" value="Actin-like ATPase domain"/>
    <property type="match status" value="1"/>
</dbReference>
<evidence type="ECO:0000256" key="10">
    <source>
        <dbReference type="ARBA" id="ARBA00023277"/>
    </source>
</evidence>
<keyword evidence="5" id="KW-0547">Nucleotide-binding</keyword>
<keyword evidence="3" id="KW-0808">Transferase</keyword>
<reference evidence="13 14" key="1">
    <citation type="submission" date="2015-07" db="EMBL/GenBank/DDBJ databases">
        <title>Genome sequence of Ornatilinea apprima DSM 23815.</title>
        <authorList>
            <person name="Hemp J."/>
            <person name="Ward L.M."/>
            <person name="Pace L.A."/>
            <person name="Fischer W.W."/>
        </authorList>
    </citation>
    <scope>NUCLEOTIDE SEQUENCE [LARGE SCALE GENOMIC DNA]</scope>
    <source>
        <strain evidence="13 14">P3M-1</strain>
    </source>
</reference>
<dbReference type="Proteomes" id="UP000050417">
    <property type="component" value="Unassembled WGS sequence"/>
</dbReference>
<dbReference type="PANTHER" id="PTHR42742:SF3">
    <property type="entry name" value="FRUCTOKINASE"/>
    <property type="match status" value="1"/>
</dbReference>
<keyword evidence="7" id="KW-0862">Zinc</keyword>
<dbReference type="AlphaFoldDB" id="A0A0P6XWF9"/>